<organism evidence="3 4">
    <name type="scientific">Colocasia esculenta</name>
    <name type="common">Wild taro</name>
    <name type="synonym">Arum esculentum</name>
    <dbReference type="NCBI Taxonomy" id="4460"/>
    <lineage>
        <taxon>Eukaryota</taxon>
        <taxon>Viridiplantae</taxon>
        <taxon>Streptophyta</taxon>
        <taxon>Embryophyta</taxon>
        <taxon>Tracheophyta</taxon>
        <taxon>Spermatophyta</taxon>
        <taxon>Magnoliopsida</taxon>
        <taxon>Liliopsida</taxon>
        <taxon>Araceae</taxon>
        <taxon>Aroideae</taxon>
        <taxon>Colocasieae</taxon>
        <taxon>Colocasia</taxon>
    </lineage>
</organism>
<proteinExistence type="predicted"/>
<feature type="transmembrane region" description="Helical" evidence="2">
    <location>
        <begin position="79"/>
        <end position="96"/>
    </location>
</feature>
<keyword evidence="2" id="KW-0472">Membrane</keyword>
<dbReference type="EMBL" id="NMUH01004090">
    <property type="protein sequence ID" value="MQM08321.1"/>
    <property type="molecule type" value="Genomic_DNA"/>
</dbReference>
<feature type="transmembrane region" description="Helical" evidence="2">
    <location>
        <begin position="103"/>
        <end position="124"/>
    </location>
</feature>
<name>A0A843WSP2_COLES</name>
<keyword evidence="2" id="KW-1133">Transmembrane helix</keyword>
<reference evidence="3" key="1">
    <citation type="submission" date="2017-07" db="EMBL/GenBank/DDBJ databases">
        <title>Taro Niue Genome Assembly and Annotation.</title>
        <authorList>
            <person name="Atibalentja N."/>
            <person name="Keating K."/>
            <person name="Fields C.J."/>
        </authorList>
    </citation>
    <scope>NUCLEOTIDE SEQUENCE</scope>
    <source>
        <strain evidence="3">Niue_2</strain>
        <tissue evidence="3">Leaf</tissue>
    </source>
</reference>
<evidence type="ECO:0000256" key="1">
    <source>
        <dbReference type="SAM" id="MobiDB-lite"/>
    </source>
</evidence>
<evidence type="ECO:0000313" key="4">
    <source>
        <dbReference type="Proteomes" id="UP000652761"/>
    </source>
</evidence>
<gene>
    <name evidence="3" type="ORF">Taro_041180</name>
</gene>
<protein>
    <submittedName>
        <fullName evidence="3">Uncharacterized protein</fullName>
    </submittedName>
</protein>
<accession>A0A843WSP2</accession>
<evidence type="ECO:0000256" key="2">
    <source>
        <dbReference type="SAM" id="Phobius"/>
    </source>
</evidence>
<keyword evidence="4" id="KW-1185">Reference proteome</keyword>
<dbReference type="Proteomes" id="UP000652761">
    <property type="component" value="Unassembled WGS sequence"/>
</dbReference>
<feature type="compositionally biased region" description="Basic and acidic residues" evidence="1">
    <location>
        <begin position="138"/>
        <end position="154"/>
    </location>
</feature>
<sequence length="219" mass="23879">MATFFPSDPSWCGRCWRRWRILRRWRHRSWGWLYPPSASAAAPIMEFVEEESRPRFLLHSPSLAAFDGPGSPMLSKPHAAASVTMAAICLFSTFYFPLQSQTLVTLLVWAVVSLLVTPFSPSYITAAGSGSVAGGRGRGAEEAESWSKARRSEEPAPSVGSVLPTEKKREQRNGVVHVESNGEQIVGRHARASEGGADRLASVHARARGNRVIVSPPVG</sequence>
<dbReference type="OrthoDB" id="10250354at2759"/>
<dbReference type="AlphaFoldDB" id="A0A843WSP2"/>
<feature type="region of interest" description="Disordered" evidence="1">
    <location>
        <begin position="130"/>
        <end position="173"/>
    </location>
</feature>
<keyword evidence="2" id="KW-0812">Transmembrane</keyword>
<comment type="caution">
    <text evidence="3">The sequence shown here is derived from an EMBL/GenBank/DDBJ whole genome shotgun (WGS) entry which is preliminary data.</text>
</comment>
<evidence type="ECO:0000313" key="3">
    <source>
        <dbReference type="EMBL" id="MQM08321.1"/>
    </source>
</evidence>